<proteinExistence type="predicted"/>
<protein>
    <submittedName>
        <fullName evidence="1">Uncharacterized protein</fullName>
    </submittedName>
</protein>
<gene>
    <name evidence="1" type="ORF">SU86_003760</name>
</gene>
<dbReference type="Proteomes" id="UP000266745">
    <property type="component" value="Chromosome"/>
</dbReference>
<name>A0A3G1B6G6_9ARCH</name>
<dbReference type="OrthoDB" id="12053at2157"/>
<organism evidence="1 2">
    <name type="scientific">Candidatus Nitrosotenuis cloacae</name>
    <dbReference type="NCBI Taxonomy" id="1603555"/>
    <lineage>
        <taxon>Archaea</taxon>
        <taxon>Nitrososphaerota</taxon>
        <taxon>Candidatus Nitrosotenuis</taxon>
    </lineage>
</organism>
<accession>A0A3G1B6G6</accession>
<dbReference type="GeneID" id="24875508"/>
<dbReference type="RefSeq" id="WP_048188463.1">
    <property type="nucleotide sequence ID" value="NZ_CP011097.1"/>
</dbReference>
<dbReference type="EMBL" id="CP011097">
    <property type="protein sequence ID" value="AJZ75629.1"/>
    <property type="molecule type" value="Genomic_DNA"/>
</dbReference>
<reference evidence="1 2" key="1">
    <citation type="journal article" date="2016" name="Sci. Rep.">
        <title>A novel ammonia-oxidizing archaeon from wastewater treatment plant: Its enrichment, physiological and genomic characteristics.</title>
        <authorList>
            <person name="Li Y."/>
            <person name="Ding K."/>
            <person name="Wen X."/>
            <person name="Zhang B."/>
            <person name="Shen B."/>
            <person name="Yang Y."/>
        </authorList>
    </citation>
    <scope>NUCLEOTIDE SEQUENCE [LARGE SCALE GENOMIC DNA]</scope>
    <source>
        <strain evidence="1 2">SAT1</strain>
    </source>
</reference>
<dbReference type="KEGG" id="tah:SU86_003760"/>
<keyword evidence="2" id="KW-1185">Reference proteome</keyword>
<sequence>MDKRLEQKINEKITDALHNISEIHQIAKSLDHISSNDFKYGIILGRLYNSFHYQCRRVLKRDPTQDEFAEFLEILSKRRSEILEKL</sequence>
<evidence type="ECO:0000313" key="1">
    <source>
        <dbReference type="EMBL" id="AJZ75629.1"/>
    </source>
</evidence>
<evidence type="ECO:0000313" key="2">
    <source>
        <dbReference type="Proteomes" id="UP000266745"/>
    </source>
</evidence>
<dbReference type="AlphaFoldDB" id="A0A3G1B6G6"/>